<keyword evidence="7" id="KW-1185">Reference proteome</keyword>
<proteinExistence type="predicted"/>
<evidence type="ECO:0000313" key="7">
    <source>
        <dbReference type="Proteomes" id="UP000011081"/>
    </source>
</evidence>
<evidence type="ECO:0000256" key="4">
    <source>
        <dbReference type="ARBA" id="ARBA00023004"/>
    </source>
</evidence>
<reference evidence="7" key="1">
    <citation type="submission" date="2011-03" db="EMBL/GenBank/DDBJ databases">
        <title>The genome sequence of Vavraia culicis strain floridensis.</title>
        <authorList>
            <consortium name="The Broad Institute Genome Sequencing Platform"/>
            <person name="Cuomo C."/>
            <person name="Becnel J."/>
            <person name="Sanscrainte N."/>
            <person name="Young S.K."/>
            <person name="Zeng Q."/>
            <person name="Gargeya S."/>
            <person name="Fitzgerald M."/>
            <person name="Haas B."/>
            <person name="Abouelleil A."/>
            <person name="Alvarado L."/>
            <person name="Arachchi H.M."/>
            <person name="Berlin A."/>
            <person name="Chapman S.B."/>
            <person name="Gearin G."/>
            <person name="Goldberg J."/>
            <person name="Griggs A."/>
            <person name="Gujja S."/>
            <person name="Hansen M."/>
            <person name="Heiman D."/>
            <person name="Howarth C."/>
            <person name="Larimer J."/>
            <person name="Lui A."/>
            <person name="MacDonald P.J.P."/>
            <person name="McCowen C."/>
            <person name="Montmayeur A."/>
            <person name="Murphy C."/>
            <person name="Neiman D."/>
            <person name="Pearson M."/>
            <person name="Priest M."/>
            <person name="Roberts A."/>
            <person name="Saif S."/>
            <person name="Shea T."/>
            <person name="Sisk P."/>
            <person name="Stolte C."/>
            <person name="Sykes S."/>
            <person name="Wortman J."/>
            <person name="Nusbaum C."/>
            <person name="Birren B."/>
        </authorList>
    </citation>
    <scope>NUCLEOTIDE SEQUENCE [LARGE SCALE GENOMIC DNA]</scope>
    <source>
        <strain evidence="7">floridensis</strain>
    </source>
</reference>
<dbReference type="EMBL" id="GL877478">
    <property type="protein sequence ID" value="ELA45954.1"/>
    <property type="molecule type" value="Genomic_DNA"/>
</dbReference>
<dbReference type="PANTHER" id="PTHR23264">
    <property type="entry name" value="NUCLEOTIDE-BINDING PROTEIN NBP35 YEAST -RELATED"/>
    <property type="match status" value="1"/>
</dbReference>
<dbReference type="InterPro" id="IPR019591">
    <property type="entry name" value="Mrp/NBP35_ATP-bd"/>
</dbReference>
<dbReference type="GeneID" id="19880423"/>
<dbReference type="AlphaFoldDB" id="L2GQR4"/>
<accession>L2GQR4</accession>
<dbReference type="VEuPathDB" id="MicrosporidiaDB:VCUG_02562"/>
<dbReference type="OrthoDB" id="1741334at2759"/>
<dbReference type="GO" id="GO:0016226">
    <property type="term" value="P:iron-sulfur cluster assembly"/>
    <property type="evidence" value="ECO:0007669"/>
    <property type="project" value="InterPro"/>
</dbReference>
<dbReference type="Pfam" id="PF10609">
    <property type="entry name" value="ParA"/>
    <property type="match status" value="2"/>
</dbReference>
<keyword evidence="5" id="KW-0411">Iron-sulfur</keyword>
<dbReference type="RefSeq" id="XP_008075569.1">
    <property type="nucleotide sequence ID" value="XM_008077378.1"/>
</dbReference>
<gene>
    <name evidence="6" type="ORF">VCUG_02562</name>
</gene>
<dbReference type="InterPro" id="IPR033756">
    <property type="entry name" value="YlxH/NBP35"/>
</dbReference>
<dbReference type="GO" id="GO:0005829">
    <property type="term" value="C:cytosol"/>
    <property type="evidence" value="ECO:0007669"/>
    <property type="project" value="TreeGrafter"/>
</dbReference>
<dbReference type="InParanoid" id="L2GQR4"/>
<dbReference type="InterPro" id="IPR027417">
    <property type="entry name" value="P-loop_NTPase"/>
</dbReference>
<sequence>MLFISVVSGKGGVGKSTIAALIAAKLSKKAPTLLFDLDICGPSIGSIFPTTGKIIKTQNGLKPLRVDNSFLYTLSMSSLIKKDSSVIWRAPRKLQLYEMFYNSAYEKMTTDTNNVCFRPGDASKNHGYIDSGVGQNSDVSNENEQFYYEYVVIDTPPGITTVHSFLKEKKTKVLLVTTSQNVAISDSINTITFFSGVDGVVENMSGLKCPSCERITNIYSRNGGQHLAKEFNIPFYGTLEIDKDMSKYIENGTLYENIESLACSDVMNTIIEKVINL</sequence>
<dbReference type="Gene3D" id="3.40.50.300">
    <property type="entry name" value="P-loop containing nucleotide triphosphate hydrolases"/>
    <property type="match status" value="1"/>
</dbReference>
<evidence type="ECO:0000256" key="1">
    <source>
        <dbReference type="ARBA" id="ARBA00022723"/>
    </source>
</evidence>
<organism evidence="6 7">
    <name type="scientific">Vavraia culicis (isolate floridensis)</name>
    <name type="common">Microsporidian parasite</name>
    <dbReference type="NCBI Taxonomy" id="948595"/>
    <lineage>
        <taxon>Eukaryota</taxon>
        <taxon>Fungi</taxon>
        <taxon>Fungi incertae sedis</taxon>
        <taxon>Microsporidia</taxon>
        <taxon>Pleistophoridae</taxon>
        <taxon>Vavraia</taxon>
    </lineage>
</organism>
<dbReference type="STRING" id="948595.L2GQR4"/>
<keyword evidence="1" id="KW-0479">Metal-binding</keyword>
<dbReference type="OMA" id="CEGCPGQ"/>
<dbReference type="GO" id="GO:0140663">
    <property type="term" value="F:ATP-dependent FeS chaperone activity"/>
    <property type="evidence" value="ECO:0007669"/>
    <property type="project" value="InterPro"/>
</dbReference>
<dbReference type="SUPFAM" id="SSF52540">
    <property type="entry name" value="P-loop containing nucleoside triphosphate hydrolases"/>
    <property type="match status" value="1"/>
</dbReference>
<keyword evidence="2" id="KW-0547">Nucleotide-binding</keyword>
<protein>
    <submittedName>
        <fullName evidence="6">Uncharacterized protein</fullName>
    </submittedName>
</protein>
<evidence type="ECO:0000256" key="2">
    <source>
        <dbReference type="ARBA" id="ARBA00022741"/>
    </source>
</evidence>
<evidence type="ECO:0000313" key="6">
    <source>
        <dbReference type="EMBL" id="ELA45954.1"/>
    </source>
</evidence>
<evidence type="ECO:0000256" key="5">
    <source>
        <dbReference type="ARBA" id="ARBA00023014"/>
    </source>
</evidence>
<keyword evidence="3" id="KW-0067">ATP-binding</keyword>
<evidence type="ECO:0000256" key="3">
    <source>
        <dbReference type="ARBA" id="ARBA00022840"/>
    </source>
</evidence>
<dbReference type="GO" id="GO:0051536">
    <property type="term" value="F:iron-sulfur cluster binding"/>
    <property type="evidence" value="ECO:0007669"/>
    <property type="project" value="UniProtKB-KW"/>
</dbReference>
<keyword evidence="4" id="KW-0408">Iron</keyword>
<name>L2GQR4_VAVCU</name>
<dbReference type="Proteomes" id="UP000011081">
    <property type="component" value="Unassembled WGS sequence"/>
</dbReference>
<dbReference type="GO" id="GO:0046872">
    <property type="term" value="F:metal ion binding"/>
    <property type="evidence" value="ECO:0007669"/>
    <property type="project" value="UniProtKB-KW"/>
</dbReference>
<dbReference type="HOGENOM" id="CLU_024839_0_1_1"/>
<dbReference type="PANTHER" id="PTHR23264:SF21">
    <property type="entry name" value="NUCLEOTIDE BINDING PROTEIN 1-LIKE PROTEIN"/>
    <property type="match status" value="1"/>
</dbReference>
<dbReference type="GO" id="GO:0005524">
    <property type="term" value="F:ATP binding"/>
    <property type="evidence" value="ECO:0007669"/>
    <property type="project" value="UniProtKB-KW"/>
</dbReference>